<proteinExistence type="predicted"/>
<reference evidence="2 3" key="1">
    <citation type="submission" date="2019-03" db="EMBL/GenBank/DDBJ databases">
        <title>Genomic Encyclopedia of Type Strains, Phase IV (KMG-IV): sequencing the most valuable type-strain genomes for metagenomic binning, comparative biology and taxonomic classification.</title>
        <authorList>
            <person name="Goeker M."/>
        </authorList>
    </citation>
    <scope>NUCLEOTIDE SEQUENCE [LARGE SCALE GENOMIC DNA]</scope>
    <source>
        <strain evidence="2 3">DSM 100433</strain>
    </source>
</reference>
<accession>A0A9X8UMI9</accession>
<sequence length="207" mass="21885">MGHEAIGSIINSLPIGTMVAAPVLAAVEAQKSISKGLAEYVNEVGLDSNGNVRMVTFQYKEQVKDNQGQVSDADRYIQAPFLALTGLPNFAMEEVNVSFDLEVNTAEAEKSETTAGSSSDGKIGFFFGPKVNFSASVSHKSEQTRTTDTRAKYSFNVCARRQGPPESFMRLIDAVTATVANPSQTKPALSDNLLQDPSSGGGGGGQS</sequence>
<gene>
    <name evidence="2" type="ORF">EDD78_101368</name>
</gene>
<feature type="region of interest" description="Disordered" evidence="1">
    <location>
        <begin position="183"/>
        <end position="207"/>
    </location>
</feature>
<evidence type="ECO:0000313" key="2">
    <source>
        <dbReference type="EMBL" id="TCL45385.1"/>
    </source>
</evidence>
<feature type="compositionally biased region" description="Polar residues" evidence="1">
    <location>
        <begin position="183"/>
        <end position="198"/>
    </location>
</feature>
<dbReference type="Proteomes" id="UP000294682">
    <property type="component" value="Unassembled WGS sequence"/>
</dbReference>
<dbReference type="OrthoDB" id="1043330at2"/>
<dbReference type="RefSeq" id="WP_079698175.1">
    <property type="nucleotide sequence ID" value="NZ_SLUK01000001.1"/>
</dbReference>
<evidence type="ECO:0000256" key="1">
    <source>
        <dbReference type="SAM" id="MobiDB-lite"/>
    </source>
</evidence>
<dbReference type="AlphaFoldDB" id="A0A9X8UMI9"/>
<dbReference type="Pfam" id="PF11655">
    <property type="entry name" value="DUF2589"/>
    <property type="match status" value="1"/>
</dbReference>
<evidence type="ECO:0000313" key="3">
    <source>
        <dbReference type="Proteomes" id="UP000294682"/>
    </source>
</evidence>
<comment type="caution">
    <text evidence="2">The sequence shown here is derived from an EMBL/GenBank/DDBJ whole genome shotgun (WGS) entry which is preliminary data.</text>
</comment>
<keyword evidence="3" id="KW-1185">Reference proteome</keyword>
<dbReference type="EMBL" id="SLUK01000001">
    <property type="protein sequence ID" value="TCL45385.1"/>
    <property type="molecule type" value="Genomic_DNA"/>
</dbReference>
<protein>
    <submittedName>
        <fullName evidence="2">Uncharacterized protein DUF2589</fullName>
    </submittedName>
</protein>
<organism evidence="2 3">
    <name type="scientific">Harryflintia acetispora</name>
    <dbReference type="NCBI Taxonomy" id="1849041"/>
    <lineage>
        <taxon>Bacteria</taxon>
        <taxon>Bacillati</taxon>
        <taxon>Bacillota</taxon>
        <taxon>Clostridia</taxon>
        <taxon>Eubacteriales</taxon>
        <taxon>Oscillospiraceae</taxon>
        <taxon>Harryflintia</taxon>
    </lineage>
</organism>
<dbReference type="InterPro" id="IPR024510">
    <property type="entry name" value="DUF2589"/>
</dbReference>
<name>A0A9X8UMI9_9FIRM</name>